<dbReference type="EMBL" id="CAMXCT010003984">
    <property type="protein sequence ID" value="CAI4007176.1"/>
    <property type="molecule type" value="Genomic_DNA"/>
</dbReference>
<dbReference type="EMBL" id="CAMXCT030003984">
    <property type="protein sequence ID" value="CAL4794488.1"/>
    <property type="molecule type" value="Genomic_DNA"/>
</dbReference>
<dbReference type="InterPro" id="IPR036397">
    <property type="entry name" value="RNaseH_sf"/>
</dbReference>
<organism evidence="3">
    <name type="scientific">Cladocopium goreaui</name>
    <dbReference type="NCBI Taxonomy" id="2562237"/>
    <lineage>
        <taxon>Eukaryota</taxon>
        <taxon>Sar</taxon>
        <taxon>Alveolata</taxon>
        <taxon>Dinophyceae</taxon>
        <taxon>Suessiales</taxon>
        <taxon>Symbiodiniaceae</taxon>
        <taxon>Cladocopium</taxon>
    </lineage>
</organism>
<dbReference type="EMBL" id="CAMXCT020003984">
    <property type="protein sequence ID" value="CAL1160551.1"/>
    <property type="molecule type" value="Genomic_DNA"/>
</dbReference>
<dbReference type="GO" id="GO:0015074">
    <property type="term" value="P:DNA integration"/>
    <property type="evidence" value="ECO:0007669"/>
    <property type="project" value="InterPro"/>
</dbReference>
<protein>
    <submittedName>
        <fullName evidence="5">Copia protein</fullName>
    </submittedName>
</protein>
<dbReference type="PROSITE" id="PS50994">
    <property type="entry name" value="INTEGRASE"/>
    <property type="match status" value="1"/>
</dbReference>
<dbReference type="OrthoDB" id="446867at2759"/>
<dbReference type="Proteomes" id="UP001152797">
    <property type="component" value="Unassembled WGS sequence"/>
</dbReference>
<dbReference type="InterPro" id="IPR001584">
    <property type="entry name" value="Integrase_cat-core"/>
</dbReference>
<evidence type="ECO:0000313" key="3">
    <source>
        <dbReference type="EMBL" id="CAI4007176.1"/>
    </source>
</evidence>
<keyword evidence="6" id="KW-1185">Reference proteome</keyword>
<name>A0A9P1DBB7_9DINO</name>
<feature type="compositionally biased region" description="Pro residues" evidence="1">
    <location>
        <begin position="61"/>
        <end position="72"/>
    </location>
</feature>
<sequence length="704" mass="79406">MVFDDEEEERPKKRFKTNGSGFKKRKSSLSDPNPTVADSEPNPLPVREYDASDHPQRDPNPNVPRPEVPPPACSSSERWQAVFEEAKTFAPRVGNTRCPADSTAWSHAQTILETTMKITDMFVRRGTERFQVPLQAPASHQFPLRYTVCLHRETSAIHDLGLENWHESTRAQRIRKCIPCKLIITMFGCSPEIESAPAKEVADDAEKTMAPSEPPTAIRVSGNQGLPAAVHERTSNVPCEGWAPPPVPLHGPKFRLLNAQEKQDLVKLHKNLGHPDPIRLAHHLKEAGAHEHVIEAAKEYICDACVETSKFRHQRPAKLHDPKEFNELLGIDGFFWTGRRLQNRHLEHVVPVFKEMWMSWAGQPTGIYSDPAGEFRAGHWLDFLQQQNIEPRLSTEAWQKGRIERHGQIIKNMLDRFDREKKIEDVQELDQVLQSCFQAKNALARHQGFSPEQIVLGKATKVPASLTSDEHASAHSLADGSDLESEVFRRNLDIRSRARRMFVLADNDSAIRRALLRKSQPHPGTYEIVDAAETENVLSCYEISDFLQEDPIHEWNVFQSGTESSDICLAEDGLPLLDVASAGKRARAEVQIKDLTAAERRLFDTAKEAELSCWLQTSLIGSLQYATTNTRPDVAAKLGEIQVQLSKPTVSTLMEANKVLREAFRQMHAAVVVTDCKSLYDLVSRRAMPSCEEYRTTLEVLLIK</sequence>
<reference evidence="3" key="1">
    <citation type="submission" date="2022-10" db="EMBL/GenBank/DDBJ databases">
        <authorList>
            <person name="Chen Y."/>
            <person name="Dougan E. K."/>
            <person name="Chan C."/>
            <person name="Rhodes N."/>
            <person name="Thang M."/>
        </authorList>
    </citation>
    <scope>NUCLEOTIDE SEQUENCE</scope>
</reference>
<comment type="caution">
    <text evidence="3">The sequence shown here is derived from an EMBL/GenBank/DDBJ whole genome shotgun (WGS) entry which is preliminary data.</text>
</comment>
<evidence type="ECO:0000313" key="5">
    <source>
        <dbReference type="EMBL" id="CAL4794488.1"/>
    </source>
</evidence>
<feature type="domain" description="Integrase catalytic" evidence="2">
    <location>
        <begin position="346"/>
        <end position="459"/>
    </location>
</feature>
<reference evidence="4" key="2">
    <citation type="submission" date="2024-04" db="EMBL/GenBank/DDBJ databases">
        <authorList>
            <person name="Chen Y."/>
            <person name="Shah S."/>
            <person name="Dougan E. K."/>
            <person name="Thang M."/>
            <person name="Chan C."/>
        </authorList>
    </citation>
    <scope>NUCLEOTIDE SEQUENCE [LARGE SCALE GENOMIC DNA]</scope>
</reference>
<dbReference type="InterPro" id="IPR012337">
    <property type="entry name" value="RNaseH-like_sf"/>
</dbReference>
<feature type="non-terminal residue" evidence="3">
    <location>
        <position position="1"/>
    </location>
</feature>
<gene>
    <name evidence="3" type="ORF">C1SCF055_LOCUS32744</name>
</gene>
<evidence type="ECO:0000259" key="2">
    <source>
        <dbReference type="PROSITE" id="PS50994"/>
    </source>
</evidence>
<accession>A0A9P1DBB7</accession>
<dbReference type="Gene3D" id="3.30.420.10">
    <property type="entry name" value="Ribonuclease H-like superfamily/Ribonuclease H"/>
    <property type="match status" value="1"/>
</dbReference>
<dbReference type="AlphaFoldDB" id="A0A9P1DBB7"/>
<feature type="region of interest" description="Disordered" evidence="1">
    <location>
        <begin position="1"/>
        <end position="76"/>
    </location>
</feature>
<proteinExistence type="predicted"/>
<feature type="compositionally biased region" description="Basic and acidic residues" evidence="1">
    <location>
        <begin position="47"/>
        <end position="57"/>
    </location>
</feature>
<dbReference type="GO" id="GO:0003676">
    <property type="term" value="F:nucleic acid binding"/>
    <property type="evidence" value="ECO:0007669"/>
    <property type="project" value="InterPro"/>
</dbReference>
<evidence type="ECO:0000313" key="4">
    <source>
        <dbReference type="EMBL" id="CAL1160551.1"/>
    </source>
</evidence>
<dbReference type="SUPFAM" id="SSF53098">
    <property type="entry name" value="Ribonuclease H-like"/>
    <property type="match status" value="1"/>
</dbReference>
<evidence type="ECO:0000256" key="1">
    <source>
        <dbReference type="SAM" id="MobiDB-lite"/>
    </source>
</evidence>
<feature type="compositionally biased region" description="Basic residues" evidence="1">
    <location>
        <begin position="12"/>
        <end position="27"/>
    </location>
</feature>
<evidence type="ECO:0000313" key="6">
    <source>
        <dbReference type="Proteomes" id="UP001152797"/>
    </source>
</evidence>